<feature type="transmembrane region" description="Helical" evidence="1">
    <location>
        <begin position="335"/>
        <end position="356"/>
    </location>
</feature>
<dbReference type="AlphaFoldDB" id="A0A4R6UWX7"/>
<feature type="transmembrane region" description="Helical" evidence="1">
    <location>
        <begin position="31"/>
        <end position="50"/>
    </location>
</feature>
<evidence type="ECO:0000259" key="2">
    <source>
        <dbReference type="Pfam" id="PF04235"/>
    </source>
</evidence>
<name>A0A4R6UWX7_9GAMM</name>
<keyword evidence="1" id="KW-0472">Membrane</keyword>
<feature type="transmembrane region" description="Helical" evidence="1">
    <location>
        <begin position="116"/>
        <end position="133"/>
    </location>
</feature>
<dbReference type="Proteomes" id="UP000295375">
    <property type="component" value="Unassembled WGS sequence"/>
</dbReference>
<dbReference type="InterPro" id="IPR007349">
    <property type="entry name" value="DUF418"/>
</dbReference>
<keyword evidence="1" id="KW-0812">Transmembrane</keyword>
<sequence>MQATTSPPIPSTELSSASGERLQPLAGNQRIALLDVLRGFALIGILLANIEWFSRPMSELGLVERGLTGSDFSVAWLVAVFVEGKFYKLFSLLFGMGFAVMLIRASDKSLPFNAMFSRRMLMLFAFGVLHATLLWTGDILRAYAIGGFYMLGWVWLMHRPRWPGLKKPEATLKLSLTLMSLPFVLMLIIGSIFALTHDSAEMKKEWQERLQVEVVADQMLVDAKAAGVDLTAETQSDESVDVDQLSDQQRLQHLAKARAEVKAEREKDSQAEIHALTQSEFWSATAFRVQQIAEEMPFEPLMVLIDLLPIFLFGYWLIASGIIQRAEQHRVLFKSMAWLGLGIGLMLNAIAIVVLYHPASQHVSILGKAATSLHMLGQTTMAAGYLGFFVLLAHSVRWQRWLGWLIPMGRMALTNYLMQSVILSFVFYGQGFGLYDQLSRLEQMMIVAAILVGQCVFSWLWLQFFRYGPMEWLWRSVTYWQVQPIRRQSMALEQVVPTV</sequence>
<dbReference type="Pfam" id="PF04235">
    <property type="entry name" value="DUF418"/>
    <property type="match status" value="1"/>
</dbReference>
<feature type="transmembrane region" description="Helical" evidence="1">
    <location>
        <begin position="441"/>
        <end position="462"/>
    </location>
</feature>
<feature type="domain" description="DUF418" evidence="2">
    <location>
        <begin position="320"/>
        <end position="481"/>
    </location>
</feature>
<feature type="transmembrane region" description="Helical" evidence="1">
    <location>
        <begin position="376"/>
        <end position="396"/>
    </location>
</feature>
<dbReference type="RefSeq" id="WP_211342547.1">
    <property type="nucleotide sequence ID" value="NZ_SNYM01000002.1"/>
</dbReference>
<gene>
    <name evidence="3" type="ORF">EV696_102181</name>
</gene>
<dbReference type="InterPro" id="IPR052529">
    <property type="entry name" value="Bact_Transport_Assoc"/>
</dbReference>
<reference evidence="3 4" key="1">
    <citation type="submission" date="2019-03" db="EMBL/GenBank/DDBJ databases">
        <title>Genomic Encyclopedia of Type Strains, Phase IV (KMG-IV): sequencing the most valuable type-strain genomes for metagenomic binning, comparative biology and taxonomic classification.</title>
        <authorList>
            <person name="Goeker M."/>
        </authorList>
    </citation>
    <scope>NUCLEOTIDE SEQUENCE [LARGE SCALE GENOMIC DNA]</scope>
    <source>
        <strain evidence="3 4">DSM 103792</strain>
    </source>
</reference>
<protein>
    <recommendedName>
        <fullName evidence="2">DUF418 domain-containing protein</fullName>
    </recommendedName>
</protein>
<proteinExistence type="predicted"/>
<feature type="transmembrane region" description="Helical" evidence="1">
    <location>
        <begin position="176"/>
        <end position="196"/>
    </location>
</feature>
<organism evidence="3 4">
    <name type="scientific">Permianibacter aggregans</name>
    <dbReference type="NCBI Taxonomy" id="1510150"/>
    <lineage>
        <taxon>Bacteria</taxon>
        <taxon>Pseudomonadati</taxon>
        <taxon>Pseudomonadota</taxon>
        <taxon>Gammaproteobacteria</taxon>
        <taxon>Pseudomonadales</taxon>
        <taxon>Pseudomonadaceae</taxon>
        <taxon>Permianibacter</taxon>
    </lineage>
</organism>
<keyword evidence="1" id="KW-1133">Transmembrane helix</keyword>
<accession>A0A4R6UWX7</accession>
<comment type="caution">
    <text evidence="3">The sequence shown here is derived from an EMBL/GenBank/DDBJ whole genome shotgun (WGS) entry which is preliminary data.</text>
</comment>
<evidence type="ECO:0000313" key="3">
    <source>
        <dbReference type="EMBL" id="TDQ50499.1"/>
    </source>
</evidence>
<feature type="transmembrane region" description="Helical" evidence="1">
    <location>
        <begin position="301"/>
        <end position="323"/>
    </location>
</feature>
<dbReference type="PANTHER" id="PTHR30590">
    <property type="entry name" value="INNER MEMBRANE PROTEIN"/>
    <property type="match status" value="1"/>
</dbReference>
<dbReference type="EMBL" id="SNYM01000002">
    <property type="protein sequence ID" value="TDQ50499.1"/>
    <property type="molecule type" value="Genomic_DNA"/>
</dbReference>
<evidence type="ECO:0000313" key="4">
    <source>
        <dbReference type="Proteomes" id="UP000295375"/>
    </source>
</evidence>
<evidence type="ECO:0000256" key="1">
    <source>
        <dbReference type="SAM" id="Phobius"/>
    </source>
</evidence>
<dbReference type="PANTHER" id="PTHR30590:SF2">
    <property type="entry name" value="INNER MEMBRANE PROTEIN"/>
    <property type="match status" value="1"/>
</dbReference>
<feature type="transmembrane region" description="Helical" evidence="1">
    <location>
        <begin position="139"/>
        <end position="156"/>
    </location>
</feature>
<keyword evidence="4" id="KW-1185">Reference proteome</keyword>